<dbReference type="AlphaFoldDB" id="A0A3M0CNB8"/>
<dbReference type="Proteomes" id="UP000271227">
    <property type="component" value="Unassembled WGS sequence"/>
</dbReference>
<protein>
    <submittedName>
        <fullName evidence="2">Anti-sigma-factor antagonist</fullName>
    </submittedName>
</protein>
<reference evidence="2 3" key="1">
    <citation type="submission" date="2018-10" db="EMBL/GenBank/DDBJ databases">
        <title>Genomic Encyclopedia of Archaeal and Bacterial Type Strains, Phase II (KMG-II): from individual species to whole genera.</title>
        <authorList>
            <person name="Goeker M."/>
        </authorList>
    </citation>
    <scope>NUCLEOTIDE SEQUENCE [LARGE SCALE GENOMIC DNA]</scope>
    <source>
        <strain evidence="2 3">DSM 25217</strain>
    </source>
</reference>
<dbReference type="OrthoDB" id="8236316at2"/>
<feature type="domain" description="STAS" evidence="1">
    <location>
        <begin position="1"/>
        <end position="101"/>
    </location>
</feature>
<evidence type="ECO:0000313" key="3">
    <source>
        <dbReference type="Proteomes" id="UP000271227"/>
    </source>
</evidence>
<gene>
    <name evidence="2" type="ORF">BXY39_1012</name>
</gene>
<sequence>MEYRIVENGDDVNVVFQGDITFSENVAFRRLMRELEEKNFGRCVLDLSDVGMIDSAGLGMFLIAKEQSENGGWKLGMRGAHGHVESMLKLTKLSELLEEVD</sequence>
<dbReference type="InterPro" id="IPR036513">
    <property type="entry name" value="STAS_dom_sf"/>
</dbReference>
<dbReference type="PROSITE" id="PS50801">
    <property type="entry name" value="STAS"/>
    <property type="match status" value="1"/>
</dbReference>
<dbReference type="CDD" id="cd07043">
    <property type="entry name" value="STAS_anti-anti-sigma_factors"/>
    <property type="match status" value="1"/>
</dbReference>
<name>A0A3M0CNB8_9PROT</name>
<evidence type="ECO:0000313" key="2">
    <source>
        <dbReference type="EMBL" id="RMB08379.1"/>
    </source>
</evidence>
<keyword evidence="3" id="KW-1185">Reference proteome</keyword>
<accession>A0A3M0CNB8</accession>
<evidence type="ECO:0000259" key="1">
    <source>
        <dbReference type="PROSITE" id="PS50801"/>
    </source>
</evidence>
<dbReference type="InterPro" id="IPR002645">
    <property type="entry name" value="STAS_dom"/>
</dbReference>
<dbReference type="Gene3D" id="3.30.750.24">
    <property type="entry name" value="STAS domain"/>
    <property type="match status" value="1"/>
</dbReference>
<dbReference type="RefSeq" id="WP_121937752.1">
    <property type="nucleotide sequence ID" value="NZ_REFR01000010.1"/>
</dbReference>
<dbReference type="EMBL" id="REFR01000010">
    <property type="protein sequence ID" value="RMB08379.1"/>
    <property type="molecule type" value="Genomic_DNA"/>
</dbReference>
<comment type="caution">
    <text evidence="2">The sequence shown here is derived from an EMBL/GenBank/DDBJ whole genome shotgun (WGS) entry which is preliminary data.</text>
</comment>
<dbReference type="Pfam" id="PF01740">
    <property type="entry name" value="STAS"/>
    <property type="match status" value="1"/>
</dbReference>
<proteinExistence type="predicted"/>
<organism evidence="2 3">
    <name type="scientific">Eilatimonas milleporae</name>
    <dbReference type="NCBI Taxonomy" id="911205"/>
    <lineage>
        <taxon>Bacteria</taxon>
        <taxon>Pseudomonadati</taxon>
        <taxon>Pseudomonadota</taxon>
        <taxon>Alphaproteobacteria</taxon>
        <taxon>Kordiimonadales</taxon>
        <taxon>Kordiimonadaceae</taxon>
        <taxon>Eilatimonas</taxon>
    </lineage>
</organism>
<dbReference type="InParanoid" id="A0A3M0CNB8"/>
<dbReference type="SUPFAM" id="SSF52091">
    <property type="entry name" value="SpoIIaa-like"/>
    <property type="match status" value="1"/>
</dbReference>